<feature type="region of interest" description="Disordered" evidence="1">
    <location>
        <begin position="115"/>
        <end position="152"/>
    </location>
</feature>
<feature type="signal peptide" evidence="2">
    <location>
        <begin position="1"/>
        <end position="19"/>
    </location>
</feature>
<keyword evidence="2" id="KW-0732">Signal</keyword>
<comment type="caution">
    <text evidence="3">The sequence shown here is derived from an EMBL/GenBank/DDBJ whole genome shotgun (WGS) entry which is preliminary data.</text>
</comment>
<name>A0AAU9JJT5_9CILI</name>
<accession>A0AAU9JJT5</accession>
<keyword evidence="4" id="KW-1185">Reference proteome</keyword>
<dbReference type="AlphaFoldDB" id="A0AAU9JJT5"/>
<organism evidence="3 4">
    <name type="scientific">Blepharisma stoltei</name>
    <dbReference type="NCBI Taxonomy" id="1481888"/>
    <lineage>
        <taxon>Eukaryota</taxon>
        <taxon>Sar</taxon>
        <taxon>Alveolata</taxon>
        <taxon>Ciliophora</taxon>
        <taxon>Postciliodesmatophora</taxon>
        <taxon>Heterotrichea</taxon>
        <taxon>Heterotrichida</taxon>
        <taxon>Blepharismidae</taxon>
        <taxon>Blepharisma</taxon>
    </lineage>
</organism>
<reference evidence="3" key="1">
    <citation type="submission" date="2021-09" db="EMBL/GenBank/DDBJ databases">
        <authorList>
            <consortium name="AG Swart"/>
            <person name="Singh M."/>
            <person name="Singh A."/>
            <person name="Seah K."/>
            <person name="Emmerich C."/>
        </authorList>
    </citation>
    <scope>NUCLEOTIDE SEQUENCE</scope>
    <source>
        <strain evidence="3">ATCC30299</strain>
    </source>
</reference>
<feature type="compositionally biased region" description="Basic residues" evidence="1">
    <location>
        <begin position="129"/>
        <end position="146"/>
    </location>
</feature>
<evidence type="ECO:0000313" key="4">
    <source>
        <dbReference type="Proteomes" id="UP001162131"/>
    </source>
</evidence>
<protein>
    <submittedName>
        <fullName evidence="3">Uncharacterized protein</fullName>
    </submittedName>
</protein>
<proteinExistence type="predicted"/>
<dbReference type="EMBL" id="CAJZBQ010000040">
    <property type="protein sequence ID" value="CAG9326500.1"/>
    <property type="molecule type" value="Genomic_DNA"/>
</dbReference>
<gene>
    <name evidence="3" type="ORF">BSTOLATCC_MIC40926</name>
</gene>
<sequence>MKNKIFLWLTLFCCDKVENKEEEKPSRRRSSRREKEVNSANSLKDITEFESHNSTNLFISSQKDDEISIEPIDEKKNTVNNLSLLEDAETFSLRRTPTFGNPTFSDLCMKYITKEESTGGTTNHANDKKVKKRKGSVRKSSKKSKKSEKLNN</sequence>
<dbReference type="Proteomes" id="UP001162131">
    <property type="component" value="Unassembled WGS sequence"/>
</dbReference>
<evidence type="ECO:0000256" key="1">
    <source>
        <dbReference type="SAM" id="MobiDB-lite"/>
    </source>
</evidence>
<feature type="region of interest" description="Disordered" evidence="1">
    <location>
        <begin position="20"/>
        <end position="48"/>
    </location>
</feature>
<evidence type="ECO:0000256" key="2">
    <source>
        <dbReference type="SAM" id="SignalP"/>
    </source>
</evidence>
<evidence type="ECO:0000313" key="3">
    <source>
        <dbReference type="EMBL" id="CAG9326500.1"/>
    </source>
</evidence>
<feature type="chain" id="PRO_5044020955" evidence="2">
    <location>
        <begin position="20"/>
        <end position="152"/>
    </location>
</feature>